<feature type="compositionally biased region" description="Basic and acidic residues" evidence="1">
    <location>
        <begin position="253"/>
        <end position="262"/>
    </location>
</feature>
<gene>
    <name evidence="2" type="ORF">QN277_020585</name>
</gene>
<proteinExistence type="predicted"/>
<evidence type="ECO:0000313" key="2">
    <source>
        <dbReference type="EMBL" id="KAK4271971.1"/>
    </source>
</evidence>
<name>A0AAE1JK35_9FABA</name>
<protein>
    <submittedName>
        <fullName evidence="2">Uncharacterized protein</fullName>
    </submittedName>
</protein>
<organism evidence="2 3">
    <name type="scientific">Acacia crassicarpa</name>
    <name type="common">northern wattle</name>
    <dbReference type="NCBI Taxonomy" id="499986"/>
    <lineage>
        <taxon>Eukaryota</taxon>
        <taxon>Viridiplantae</taxon>
        <taxon>Streptophyta</taxon>
        <taxon>Embryophyta</taxon>
        <taxon>Tracheophyta</taxon>
        <taxon>Spermatophyta</taxon>
        <taxon>Magnoliopsida</taxon>
        <taxon>eudicotyledons</taxon>
        <taxon>Gunneridae</taxon>
        <taxon>Pentapetalae</taxon>
        <taxon>rosids</taxon>
        <taxon>fabids</taxon>
        <taxon>Fabales</taxon>
        <taxon>Fabaceae</taxon>
        <taxon>Caesalpinioideae</taxon>
        <taxon>mimosoid clade</taxon>
        <taxon>Acacieae</taxon>
        <taxon>Acacia</taxon>
    </lineage>
</organism>
<comment type="caution">
    <text evidence="2">The sequence shown here is derived from an EMBL/GenBank/DDBJ whole genome shotgun (WGS) entry which is preliminary data.</text>
</comment>
<accession>A0AAE1JK35</accession>
<dbReference type="EMBL" id="JAWXYG010000005">
    <property type="protein sequence ID" value="KAK4271971.1"/>
    <property type="molecule type" value="Genomic_DNA"/>
</dbReference>
<dbReference type="PANTHER" id="PTHR34133">
    <property type="entry name" value="OS07G0633000 PROTEIN"/>
    <property type="match status" value="1"/>
</dbReference>
<reference evidence="2" key="1">
    <citation type="submission" date="2023-10" db="EMBL/GenBank/DDBJ databases">
        <title>Chromosome-level genome of the transformable northern wattle, Acacia crassicarpa.</title>
        <authorList>
            <person name="Massaro I."/>
            <person name="Sinha N.R."/>
            <person name="Poethig S."/>
            <person name="Leichty A.R."/>
        </authorList>
    </citation>
    <scope>NUCLEOTIDE SEQUENCE</scope>
    <source>
        <strain evidence="2">Acra3RX</strain>
        <tissue evidence="2">Leaf</tissue>
    </source>
</reference>
<dbReference type="AlphaFoldDB" id="A0AAE1JK35"/>
<evidence type="ECO:0000256" key="1">
    <source>
        <dbReference type="SAM" id="MobiDB-lite"/>
    </source>
</evidence>
<keyword evidence="3" id="KW-1185">Reference proteome</keyword>
<dbReference type="PANTHER" id="PTHR34133:SF8">
    <property type="entry name" value="OS07G0633000 PROTEIN"/>
    <property type="match status" value="1"/>
</dbReference>
<dbReference type="Pfam" id="PF09366">
    <property type="entry name" value="DUF1997"/>
    <property type="match status" value="1"/>
</dbReference>
<dbReference type="InterPro" id="IPR018971">
    <property type="entry name" value="DUF1997"/>
</dbReference>
<evidence type="ECO:0000313" key="3">
    <source>
        <dbReference type="Proteomes" id="UP001293593"/>
    </source>
</evidence>
<dbReference type="Proteomes" id="UP001293593">
    <property type="component" value="Unassembled WGS sequence"/>
</dbReference>
<sequence>MAASTVLFPCQTHLCYSTAGSHRISAQERPPRRRRQKTLFVSSIDNRKASTFTYRTSDNVPLRNLPGAPLVRFEEYMQHIGRMVEAIIPEKSTTQRLNQEEWRIKMPLIEALFLKMQPVVDIRVTTKSNGQDYPAHVPPHIPKLCEIHITKCELQGLHSAYMPPLFALEASGTLYPETHGNDGSCIIKNRLETNITIVFPPLLSWVPQHVMDEIVQSIVGTTVEEIRKGCRVRLLADYRSFHRSKLKNSSQKMEMRGIEPRASRMQSERSTI</sequence>
<feature type="region of interest" description="Disordered" evidence="1">
    <location>
        <begin position="247"/>
        <end position="272"/>
    </location>
</feature>